<evidence type="ECO:0000313" key="7">
    <source>
        <dbReference type="Proteomes" id="UP000242432"/>
    </source>
</evidence>
<keyword evidence="3 6" id="KW-0808">Transferase</keyword>
<evidence type="ECO:0000313" key="6">
    <source>
        <dbReference type="EMBL" id="SKA59773.1"/>
    </source>
</evidence>
<dbReference type="InterPro" id="IPR000182">
    <property type="entry name" value="GNAT_dom"/>
</dbReference>
<dbReference type="NCBIfam" id="TIGR01575">
    <property type="entry name" value="rimI"/>
    <property type="match status" value="1"/>
</dbReference>
<keyword evidence="4" id="KW-0012">Acyltransferase</keyword>
<keyword evidence="2" id="KW-0963">Cytoplasm</keyword>
<proteinExistence type="inferred from homology"/>
<dbReference type="GO" id="GO:0008080">
    <property type="term" value="F:N-acetyltransferase activity"/>
    <property type="evidence" value="ECO:0007669"/>
    <property type="project" value="InterPro"/>
</dbReference>
<evidence type="ECO:0000256" key="3">
    <source>
        <dbReference type="ARBA" id="ARBA00022679"/>
    </source>
</evidence>
<keyword evidence="7" id="KW-1185">Reference proteome</keyword>
<feature type="domain" description="N-acetyltransferase" evidence="5">
    <location>
        <begin position="6"/>
        <end position="152"/>
    </location>
</feature>
<dbReference type="InterPro" id="IPR006464">
    <property type="entry name" value="AcTrfase_RimI/Ard1"/>
</dbReference>
<dbReference type="RefSeq" id="WP_078928287.1">
    <property type="nucleotide sequence ID" value="NZ_FUXX01000008.1"/>
</dbReference>
<dbReference type="EMBL" id="FUXX01000008">
    <property type="protein sequence ID" value="SKA59773.1"/>
    <property type="molecule type" value="Genomic_DNA"/>
</dbReference>
<organism evidence="6 7">
    <name type="scientific">Succinivibrio dextrinosolvens DSM 3072</name>
    <dbReference type="NCBI Taxonomy" id="1123324"/>
    <lineage>
        <taxon>Bacteria</taxon>
        <taxon>Pseudomonadati</taxon>
        <taxon>Pseudomonadota</taxon>
        <taxon>Gammaproteobacteria</taxon>
        <taxon>Aeromonadales</taxon>
        <taxon>Succinivibrionaceae</taxon>
        <taxon>Succinivibrio</taxon>
    </lineage>
</organism>
<dbReference type="InterPro" id="IPR050680">
    <property type="entry name" value="YpeA/RimI_acetyltransf"/>
</dbReference>
<dbReference type="PANTHER" id="PTHR43420">
    <property type="entry name" value="ACETYLTRANSFERASE"/>
    <property type="match status" value="1"/>
</dbReference>
<dbReference type="SUPFAM" id="SSF55729">
    <property type="entry name" value="Acyl-CoA N-acyltransferases (Nat)"/>
    <property type="match status" value="1"/>
</dbReference>
<dbReference type="Pfam" id="PF00583">
    <property type="entry name" value="Acetyltransf_1"/>
    <property type="match status" value="1"/>
</dbReference>
<reference evidence="7" key="1">
    <citation type="submission" date="2017-02" db="EMBL/GenBank/DDBJ databases">
        <authorList>
            <person name="Varghese N."/>
            <person name="Submissions S."/>
        </authorList>
    </citation>
    <scope>NUCLEOTIDE SEQUENCE [LARGE SCALE GENOMIC DNA]</scope>
    <source>
        <strain evidence="7">DSM 3072</strain>
    </source>
</reference>
<gene>
    <name evidence="6" type="ORF">SAMN02745213_00743</name>
</gene>
<dbReference type="PANTHER" id="PTHR43420:SF44">
    <property type="entry name" value="ACETYLTRANSFERASE YPEA"/>
    <property type="match status" value="1"/>
</dbReference>
<evidence type="ECO:0000256" key="1">
    <source>
        <dbReference type="ARBA" id="ARBA00005395"/>
    </source>
</evidence>
<dbReference type="InterPro" id="IPR016181">
    <property type="entry name" value="Acyl_CoA_acyltransferase"/>
</dbReference>
<dbReference type="CDD" id="cd04301">
    <property type="entry name" value="NAT_SF"/>
    <property type="match status" value="1"/>
</dbReference>
<sequence>MATNSFYTRILTRDDLSLVNSMEKIEFRTQKNAWNAQSLIECFDDSYIIIGLFNYQTLIGFSVIYNTKFTTDLLTIGVDPDYQGKKLGSLLLKDTLLVALNNQVQECFLEVRVSNIVAQNLYKKFGFKIVGTRPAYYNPVGNSPAEDAYTMHLCDIQENLDMTLSL</sequence>
<evidence type="ECO:0000259" key="5">
    <source>
        <dbReference type="PROSITE" id="PS51186"/>
    </source>
</evidence>
<dbReference type="AlphaFoldDB" id="A0A1T4V481"/>
<name>A0A1T4V481_9GAMM</name>
<evidence type="ECO:0000256" key="4">
    <source>
        <dbReference type="ARBA" id="ARBA00023315"/>
    </source>
</evidence>
<dbReference type="Proteomes" id="UP000242432">
    <property type="component" value="Unassembled WGS sequence"/>
</dbReference>
<protein>
    <submittedName>
        <fullName evidence="6">Ribosomal-protein-alanine N-acetyltransferase</fullName>
    </submittedName>
</protein>
<dbReference type="STRING" id="83771.SAMN02910357_00515"/>
<comment type="similarity">
    <text evidence="1">Belongs to the acetyltransferase family. RimI subfamily.</text>
</comment>
<dbReference type="PROSITE" id="PS51186">
    <property type="entry name" value="GNAT"/>
    <property type="match status" value="1"/>
</dbReference>
<evidence type="ECO:0000256" key="2">
    <source>
        <dbReference type="ARBA" id="ARBA00022490"/>
    </source>
</evidence>
<dbReference type="Gene3D" id="3.40.630.30">
    <property type="match status" value="1"/>
</dbReference>
<accession>A0A1T4V481</accession>